<dbReference type="Gene3D" id="3.40.50.720">
    <property type="entry name" value="NAD(P)-binding Rossmann-like Domain"/>
    <property type="match status" value="1"/>
</dbReference>
<dbReference type="InterPro" id="IPR057326">
    <property type="entry name" value="KR_dom"/>
</dbReference>
<dbReference type="SMART" id="SM00822">
    <property type="entry name" value="PKS_KR"/>
    <property type="match status" value="1"/>
</dbReference>
<evidence type="ECO:0000256" key="1">
    <source>
        <dbReference type="ARBA" id="ARBA00006484"/>
    </source>
</evidence>
<accession>A0A0B2AHV5</accession>
<dbReference type="PRINTS" id="PR00081">
    <property type="entry name" value="GDHRDH"/>
</dbReference>
<dbReference type="PRINTS" id="PR00080">
    <property type="entry name" value="SDRFAMILY"/>
</dbReference>
<comment type="caution">
    <text evidence="5">The sequence shown here is derived from an EMBL/GenBank/DDBJ whole genome shotgun (WGS) entry which is preliminary data.</text>
</comment>
<dbReference type="Proteomes" id="UP000030982">
    <property type="component" value="Unassembled WGS sequence"/>
</dbReference>
<feature type="domain" description="Ketoreductase" evidence="4">
    <location>
        <begin position="7"/>
        <end position="188"/>
    </location>
</feature>
<gene>
    <name evidence="5" type="ORF">LK10_16685</name>
</gene>
<dbReference type="PROSITE" id="PS00061">
    <property type="entry name" value="ADH_SHORT"/>
    <property type="match status" value="1"/>
</dbReference>
<dbReference type="CDD" id="cd05374">
    <property type="entry name" value="17beta-HSD-like_SDR_c"/>
    <property type="match status" value="1"/>
</dbReference>
<keyword evidence="2" id="KW-0560">Oxidoreductase</keyword>
<dbReference type="NCBIfam" id="NF004824">
    <property type="entry name" value="PRK06180.1"/>
    <property type="match status" value="1"/>
</dbReference>
<evidence type="ECO:0000313" key="5">
    <source>
        <dbReference type="EMBL" id="KHL01478.1"/>
    </source>
</evidence>
<reference evidence="5 6" key="1">
    <citation type="submission" date="2014-09" db="EMBL/GenBank/DDBJ databases">
        <title>Genome sequence of Sinomonas sp. MUSC 117.</title>
        <authorList>
            <person name="Lee L.-H."/>
        </authorList>
    </citation>
    <scope>NUCLEOTIDE SEQUENCE [LARGE SCALE GENOMIC DNA]</scope>
    <source>
        <strain evidence="5 6">MUSC 117</strain>
    </source>
</reference>
<dbReference type="InterPro" id="IPR020904">
    <property type="entry name" value="Sc_DH/Rdtase_CS"/>
</dbReference>
<evidence type="ECO:0000313" key="6">
    <source>
        <dbReference type="Proteomes" id="UP000030982"/>
    </source>
</evidence>
<evidence type="ECO:0000259" key="4">
    <source>
        <dbReference type="SMART" id="SM00822"/>
    </source>
</evidence>
<name>A0A0B2AHV5_9MICC</name>
<dbReference type="OrthoDB" id="9792003at2"/>
<evidence type="ECO:0000256" key="2">
    <source>
        <dbReference type="ARBA" id="ARBA00023002"/>
    </source>
</evidence>
<dbReference type="InterPro" id="IPR051911">
    <property type="entry name" value="SDR_oxidoreductase"/>
</dbReference>
<sequence>MPSHNSTTWLITGCSTGLGRFLADAVLAKGHRAVVTARDVNAVKDFTGAYPETALALALDVTDPSQVTEAVRAAEERFGAVDVLVNNAGYGYRAALEEGDDDDVQRLFATNVFGPVAMMKAVLPGMRARRSGAIVNISSIGARGCAPGSGYYSASKAALEGLSGSAQKELEPLGITVTIVEPGGFRTDFAGRSLTQSAEPIDDYAETAGKRRKEHDTAHGNQPGDPAKAAEAIIAAVEAENTPRFLLLGKDALAGYRAVAEAQAAEIEEWEAVSAGTGFDEAAPKQ</sequence>
<dbReference type="EMBL" id="JTDL01000141">
    <property type="protein sequence ID" value="KHL01478.1"/>
    <property type="molecule type" value="Genomic_DNA"/>
</dbReference>
<dbReference type="GO" id="GO:0016491">
    <property type="term" value="F:oxidoreductase activity"/>
    <property type="evidence" value="ECO:0007669"/>
    <property type="project" value="UniProtKB-KW"/>
</dbReference>
<evidence type="ECO:0000256" key="3">
    <source>
        <dbReference type="RuleBase" id="RU000363"/>
    </source>
</evidence>
<comment type="similarity">
    <text evidence="1 3">Belongs to the short-chain dehydrogenases/reductases (SDR) family.</text>
</comment>
<keyword evidence="6" id="KW-1185">Reference proteome</keyword>
<dbReference type="InterPro" id="IPR002347">
    <property type="entry name" value="SDR_fam"/>
</dbReference>
<dbReference type="PANTHER" id="PTHR43976:SF16">
    <property type="entry name" value="SHORT-CHAIN DEHYDROGENASE_REDUCTASE FAMILY PROTEIN"/>
    <property type="match status" value="1"/>
</dbReference>
<dbReference type="Pfam" id="PF00106">
    <property type="entry name" value="adh_short"/>
    <property type="match status" value="1"/>
</dbReference>
<dbReference type="SUPFAM" id="SSF51735">
    <property type="entry name" value="NAD(P)-binding Rossmann-fold domains"/>
    <property type="match status" value="1"/>
</dbReference>
<dbReference type="AlphaFoldDB" id="A0A0B2AHV5"/>
<dbReference type="PANTHER" id="PTHR43976">
    <property type="entry name" value="SHORT CHAIN DEHYDROGENASE"/>
    <property type="match status" value="1"/>
</dbReference>
<organism evidence="5 6">
    <name type="scientific">Sinomonas humi</name>
    <dbReference type="NCBI Taxonomy" id="1338436"/>
    <lineage>
        <taxon>Bacteria</taxon>
        <taxon>Bacillati</taxon>
        <taxon>Actinomycetota</taxon>
        <taxon>Actinomycetes</taxon>
        <taxon>Micrococcales</taxon>
        <taxon>Micrococcaceae</taxon>
        <taxon>Sinomonas</taxon>
    </lineage>
</organism>
<dbReference type="RefSeq" id="WP_043125967.1">
    <property type="nucleotide sequence ID" value="NZ_JTDL01000141.1"/>
</dbReference>
<dbReference type="InterPro" id="IPR036291">
    <property type="entry name" value="NAD(P)-bd_dom_sf"/>
</dbReference>
<protein>
    <submittedName>
        <fullName evidence="5">Short-chain dehydrogenase</fullName>
    </submittedName>
</protein>
<dbReference type="STRING" id="1338436.LK10_16685"/>
<proteinExistence type="inferred from homology"/>